<feature type="domain" description="Helicase C-terminal" evidence="4">
    <location>
        <begin position="801"/>
        <end position="958"/>
    </location>
</feature>
<reference evidence="6" key="1">
    <citation type="submission" date="2019-06" db="EMBL/GenBank/DDBJ databases">
        <title>Draft genome sequence of the griseofulvin-producing fungus Xylaria cubensis strain G536.</title>
        <authorList>
            <person name="Mead M.E."/>
            <person name="Raja H.A."/>
            <person name="Steenwyk J.L."/>
            <person name="Knowles S.L."/>
            <person name="Oberlies N.H."/>
            <person name="Rokas A."/>
        </authorList>
    </citation>
    <scope>NUCLEOTIDE SEQUENCE [LARGE SCALE GENOMIC DNA]</scope>
    <source>
        <strain evidence="6">G536</strain>
    </source>
</reference>
<dbReference type="InterPro" id="IPR027417">
    <property type="entry name" value="P-loop_NTPase"/>
</dbReference>
<dbReference type="Proteomes" id="UP000319160">
    <property type="component" value="Unassembled WGS sequence"/>
</dbReference>
<dbReference type="InterPro" id="IPR000330">
    <property type="entry name" value="SNF2_N"/>
</dbReference>
<protein>
    <recommendedName>
        <fullName evidence="4">Helicase C-terminal domain-containing protein</fullName>
    </recommendedName>
</protein>
<dbReference type="CDD" id="cd18793">
    <property type="entry name" value="SF2_C_SNF"/>
    <property type="match status" value="1"/>
</dbReference>
<dbReference type="PANTHER" id="PTHR45626">
    <property type="entry name" value="TRANSCRIPTION TERMINATION FACTOR 2-RELATED"/>
    <property type="match status" value="1"/>
</dbReference>
<dbReference type="AlphaFoldDB" id="A0A553IDG0"/>
<dbReference type="Gene3D" id="3.40.50.10810">
    <property type="entry name" value="Tandem AAA-ATPase domain"/>
    <property type="match status" value="2"/>
</dbReference>
<dbReference type="Gene3D" id="3.40.50.300">
    <property type="entry name" value="P-loop containing nucleotide triphosphate hydrolases"/>
    <property type="match status" value="1"/>
</dbReference>
<evidence type="ECO:0000313" key="6">
    <source>
        <dbReference type="Proteomes" id="UP000319160"/>
    </source>
</evidence>
<dbReference type="Pfam" id="PF00271">
    <property type="entry name" value="Helicase_C"/>
    <property type="match status" value="1"/>
</dbReference>
<gene>
    <name evidence="5" type="ORF">FHL15_000900</name>
</gene>
<evidence type="ECO:0000256" key="2">
    <source>
        <dbReference type="ARBA" id="ARBA00022801"/>
    </source>
</evidence>
<dbReference type="PANTHER" id="PTHR45626:SF51">
    <property type="entry name" value="SNF2-RELATED DOMAIN-CONTAINING PROTEIN"/>
    <property type="match status" value="1"/>
</dbReference>
<name>A0A553IDG0_9PEZI</name>
<evidence type="ECO:0000256" key="1">
    <source>
        <dbReference type="ARBA" id="ARBA00022741"/>
    </source>
</evidence>
<dbReference type="SMART" id="SM00487">
    <property type="entry name" value="DEXDc"/>
    <property type="match status" value="1"/>
</dbReference>
<dbReference type="GO" id="GO:0006281">
    <property type="term" value="P:DNA repair"/>
    <property type="evidence" value="ECO:0007669"/>
    <property type="project" value="TreeGrafter"/>
</dbReference>
<proteinExistence type="predicted"/>
<dbReference type="InterPro" id="IPR014001">
    <property type="entry name" value="Helicase_ATP-bd"/>
</dbReference>
<dbReference type="InterPro" id="IPR049730">
    <property type="entry name" value="SNF2/RAD54-like_C"/>
</dbReference>
<sequence length="1062" mass="119202">MAEGFTHQHIPAGCLLIDIDYELCTLTQIQPRQWYFLTRESDDLSTPLILPDKLQQVLLASPALIPFGLLWNHGWIQMAFAIHAISTGSHLLGRVRVYVLPHDVNRSTQSSRGELYRSMSSLLRQMEYSLECWQGTAVYAPQAQPHDNGPVIARRSNDCDGSLLALFNQVPSPDPHPEAASNPDLRWLMQCLLESQVPGLTTTLYPYQGRSAAKMLQREMEPGRVIDPRLRPALDQAGQAWYYDDVSGLVLREPRFYDEAQSGILAEEMGTGKTLICLALILSTKSEPSKPPEPLLAETHPRRGLGSLMDMAAAATNKHSVAWKQYFETCSAQLGYEFQNCTHALTRPENRALYKVRNALVEPRRSNRKVTIVPPKEVFLSHLTLIITPGNLVKQWQNEIKKHTTGLNVLVLVNQDTIPSVTELLFYDVILFSESRFERIQKERSNGEGCSRDIYCPLEYVRFKRCIIDEGHKLGNGSRSWKNDVMRVIERLEISARWVVTGTPSRGLYSVHSHELIEGNDLNKCGPLQDSDRVALKQEQEDLQRIGNLTAKYLKVRPWANIKNEVGDSVADWSVYVKRYNRKDCLINTLNSLLVRHQLTDAVETAEGFLEKKAIPISPEDEDLLKQAIEFGKKAATNSLKNVSNRFHSMPIYLQDFPGGRGKSWSLDNEETREGLVCTDAGLIHSLQKFLNPCLDAPTSLQFLINSGKLDQQGLAERSQALATASDTDNKTTSEATALAGNTLLGGDYHTTPKAKGLASSTPNNILEHLQTGAEPQDDVEIAEPLAKTRIISTVSAKLSYLVDSIIKYQDKEQILVFYDNDNVAFYLAGVLEIHLIYSRAGLSAERRAQYVTTFTDSPTFRVLLMDISQAAFGLDMRSASRIYFISPVLNPQVVAQAIGRARRISQQKPVSVETLVLRNSIEEVMIDRREHMTQAEHSRIKSVLDDGKIKEWIRNPKIYPMANAEEGLEQTALLSSPQFVFGKGFKRALDPDEGLITGSPGGNKTEVHDNVHAPTKLNRELKRTWSQDLNQATNNTTLNEVAVPERPIKRRARVAWVDQEV</sequence>
<dbReference type="Pfam" id="PF00176">
    <property type="entry name" value="SNF2-rel_dom"/>
    <property type="match status" value="1"/>
</dbReference>
<dbReference type="PROSITE" id="PS51194">
    <property type="entry name" value="HELICASE_CTER"/>
    <property type="match status" value="1"/>
</dbReference>
<organism evidence="5 6">
    <name type="scientific">Xylaria flabelliformis</name>
    <dbReference type="NCBI Taxonomy" id="2512241"/>
    <lineage>
        <taxon>Eukaryota</taxon>
        <taxon>Fungi</taxon>
        <taxon>Dikarya</taxon>
        <taxon>Ascomycota</taxon>
        <taxon>Pezizomycotina</taxon>
        <taxon>Sordariomycetes</taxon>
        <taxon>Xylariomycetidae</taxon>
        <taxon>Xylariales</taxon>
        <taxon>Xylariaceae</taxon>
        <taxon>Xylaria</taxon>
    </lineage>
</organism>
<keyword evidence="2" id="KW-0378">Hydrolase</keyword>
<dbReference type="SUPFAM" id="SSF52540">
    <property type="entry name" value="P-loop containing nucleoside triphosphate hydrolases"/>
    <property type="match status" value="2"/>
</dbReference>
<dbReference type="InterPro" id="IPR001650">
    <property type="entry name" value="Helicase_C-like"/>
</dbReference>
<keyword evidence="1" id="KW-0547">Nucleotide-binding</keyword>
<dbReference type="EMBL" id="VFLP01000003">
    <property type="protein sequence ID" value="TRX98255.1"/>
    <property type="molecule type" value="Genomic_DNA"/>
</dbReference>
<dbReference type="GO" id="GO:0005634">
    <property type="term" value="C:nucleus"/>
    <property type="evidence" value="ECO:0007669"/>
    <property type="project" value="TreeGrafter"/>
</dbReference>
<accession>A0A553IDG0</accession>
<dbReference type="STRING" id="2512241.A0A553IDG0"/>
<evidence type="ECO:0000256" key="3">
    <source>
        <dbReference type="ARBA" id="ARBA00022840"/>
    </source>
</evidence>
<dbReference type="GO" id="GO:0005524">
    <property type="term" value="F:ATP binding"/>
    <property type="evidence" value="ECO:0007669"/>
    <property type="project" value="UniProtKB-KW"/>
</dbReference>
<keyword evidence="3" id="KW-0067">ATP-binding</keyword>
<dbReference type="InterPro" id="IPR038718">
    <property type="entry name" value="SNF2-like_sf"/>
</dbReference>
<evidence type="ECO:0000259" key="4">
    <source>
        <dbReference type="PROSITE" id="PS51194"/>
    </source>
</evidence>
<evidence type="ECO:0000313" key="5">
    <source>
        <dbReference type="EMBL" id="TRX98255.1"/>
    </source>
</evidence>
<dbReference type="InterPro" id="IPR050628">
    <property type="entry name" value="SNF2_RAD54_helicase_TF"/>
</dbReference>
<comment type="caution">
    <text evidence="5">The sequence shown here is derived from an EMBL/GenBank/DDBJ whole genome shotgun (WGS) entry which is preliminary data.</text>
</comment>
<keyword evidence="6" id="KW-1185">Reference proteome</keyword>
<dbReference type="GO" id="GO:0016787">
    <property type="term" value="F:hydrolase activity"/>
    <property type="evidence" value="ECO:0007669"/>
    <property type="project" value="UniProtKB-KW"/>
</dbReference>
<dbReference type="OrthoDB" id="2801544at2759"/>
<dbReference type="GO" id="GO:0008094">
    <property type="term" value="F:ATP-dependent activity, acting on DNA"/>
    <property type="evidence" value="ECO:0007669"/>
    <property type="project" value="TreeGrafter"/>
</dbReference>